<evidence type="ECO:0000313" key="3">
    <source>
        <dbReference type="Proteomes" id="UP000446866"/>
    </source>
</evidence>
<organism evidence="2 3">
    <name type="scientific">Anaerotruncus colihominis</name>
    <dbReference type="NCBI Taxonomy" id="169435"/>
    <lineage>
        <taxon>Bacteria</taxon>
        <taxon>Bacillati</taxon>
        <taxon>Bacillota</taxon>
        <taxon>Clostridia</taxon>
        <taxon>Eubacteriales</taxon>
        <taxon>Oscillospiraceae</taxon>
        <taxon>Anaerotruncus</taxon>
    </lineage>
</organism>
<keyword evidence="3" id="KW-1185">Reference proteome</keyword>
<reference evidence="2 3" key="1">
    <citation type="submission" date="2018-08" db="EMBL/GenBank/DDBJ databases">
        <title>Murine metabolic-syndrome-specific gut microbial biobank.</title>
        <authorList>
            <person name="Liu C."/>
        </authorList>
    </citation>
    <scope>NUCLEOTIDE SEQUENCE [LARGE SCALE GENOMIC DNA]</scope>
    <source>
        <strain evidence="2 3">28</strain>
    </source>
</reference>
<dbReference type="InterPro" id="IPR013783">
    <property type="entry name" value="Ig-like_fold"/>
</dbReference>
<feature type="domain" description="Fibronectin type-III" evidence="1">
    <location>
        <begin position="453"/>
        <end position="556"/>
    </location>
</feature>
<dbReference type="InterPro" id="IPR025883">
    <property type="entry name" value="Cadherin-like_domain"/>
</dbReference>
<dbReference type="SUPFAM" id="SSF49265">
    <property type="entry name" value="Fibronectin type III"/>
    <property type="match status" value="1"/>
</dbReference>
<name>A0A845QLW0_9FIRM</name>
<proteinExistence type="predicted"/>
<dbReference type="AlphaFoldDB" id="A0A845QLW0"/>
<dbReference type="Gene3D" id="2.60.40.10">
    <property type="entry name" value="Immunoglobulins"/>
    <property type="match status" value="3"/>
</dbReference>
<evidence type="ECO:0000259" key="1">
    <source>
        <dbReference type="PROSITE" id="PS50853"/>
    </source>
</evidence>
<gene>
    <name evidence="2" type="ORF">D0435_10720</name>
</gene>
<sequence>MLAIAPQMQVFAASSTDAEFEAQLTSEGFPESYKTKLRALHQLHPNWTFKAKQLNYTWAEALDKQCSNVNANLVSNNFPAGYKAVQSGTYNFDTHTYIGKDGASWVAASRQAVAFYMDPRNWLDESSIFMFEPNLYDASYQTEDLVKKILSTTALPSTAAKYYIEAAEQTYNGKKYSISPVYLASKTRLELGSSDFMINGHAFTYGGKKYSGLYNAYNIGATDSADGTAALKGLVYAAGGSDGKGTTYLRPWNTLKKAVTGGALYIAGTFFERNQYTSYYERYNVLNGLSGIGTYQYATSIFAAATQSAIIHGNYYDYKVLTEAFSFEIPVFKSMPSSPAAKPGSGSNNCYLDDISVSLDGKKLSFISDFNRFTTDYTVKQTIGAVDKLTISTKKNDSAATVSVSGNTTLNEGINKITVKVTAPSGAVSKTYNITVVKDSSAVPDPNEKLIEGVENTTIKASSVLGEGNIQVSWTKSAGYKMDYYEVYRSTTSGSYSTTPYFVTTNGTKTTYKNTKNLKDGTRYYYRVRGVRVIDGKTYYSKWSNQAYRTYRAPELSNEKIIEGVQATALNAAAVSVPGTIQLSWTKSGAYAMDYYQVFRRGENEEYGSAPHGVTASGDIFAYEDKSNMTENATYYYKVRGVRNVDGIGYYTPWSSEVSCVYKPDYSSKIAGVQATTIKASSVLGAGYIQINWKKSAGYKVDYFEIYRSTKSGEYSSIPFFKTTDGVKNSYKNTKSLKKGTRYYYKIRGVRTFDGTKYYTKWSNQAYRTYK</sequence>
<dbReference type="SMART" id="SM00060">
    <property type="entry name" value="FN3"/>
    <property type="match status" value="3"/>
</dbReference>
<protein>
    <recommendedName>
        <fullName evidence="1">Fibronectin type-III domain-containing protein</fullName>
    </recommendedName>
</protein>
<dbReference type="InterPro" id="IPR036116">
    <property type="entry name" value="FN3_sf"/>
</dbReference>
<dbReference type="PROSITE" id="PS50853">
    <property type="entry name" value="FN3"/>
    <property type="match status" value="1"/>
</dbReference>
<evidence type="ECO:0000313" key="2">
    <source>
        <dbReference type="EMBL" id="NBH62125.1"/>
    </source>
</evidence>
<accession>A0A845QLW0</accession>
<dbReference type="InterPro" id="IPR003961">
    <property type="entry name" value="FN3_dom"/>
</dbReference>
<comment type="caution">
    <text evidence="2">The sequence shown here is derived from an EMBL/GenBank/DDBJ whole genome shotgun (WGS) entry which is preliminary data.</text>
</comment>
<dbReference type="Proteomes" id="UP000446866">
    <property type="component" value="Unassembled WGS sequence"/>
</dbReference>
<dbReference type="Pfam" id="PF12733">
    <property type="entry name" value="Cadherin-like"/>
    <property type="match status" value="1"/>
</dbReference>
<dbReference type="EMBL" id="QXWK01000019">
    <property type="protein sequence ID" value="NBH62125.1"/>
    <property type="molecule type" value="Genomic_DNA"/>
</dbReference>